<dbReference type="EMBL" id="BMAO01006876">
    <property type="protein sequence ID" value="GFR12209.1"/>
    <property type="molecule type" value="Genomic_DNA"/>
</dbReference>
<reference evidence="1" key="1">
    <citation type="submission" date="2020-07" db="EMBL/GenBank/DDBJ databases">
        <title>Multicomponent nature underlies the extraordinary mechanical properties of spider dragline silk.</title>
        <authorList>
            <person name="Kono N."/>
            <person name="Nakamura H."/>
            <person name="Mori M."/>
            <person name="Yoshida Y."/>
            <person name="Ohtoshi R."/>
            <person name="Malay A.D."/>
            <person name="Moran D.A.P."/>
            <person name="Tomita M."/>
            <person name="Numata K."/>
            <person name="Arakawa K."/>
        </authorList>
    </citation>
    <scope>NUCLEOTIDE SEQUENCE</scope>
</reference>
<comment type="caution">
    <text evidence="1">The sequence shown here is derived from an EMBL/GenBank/DDBJ whole genome shotgun (WGS) entry which is preliminary data.</text>
</comment>
<accession>A0A8X6GXH2</accession>
<dbReference type="Proteomes" id="UP000887116">
    <property type="component" value="Unassembled WGS sequence"/>
</dbReference>
<organism evidence="1 2">
    <name type="scientific">Trichonephila clavata</name>
    <name type="common">Joro spider</name>
    <name type="synonym">Nephila clavata</name>
    <dbReference type="NCBI Taxonomy" id="2740835"/>
    <lineage>
        <taxon>Eukaryota</taxon>
        <taxon>Metazoa</taxon>
        <taxon>Ecdysozoa</taxon>
        <taxon>Arthropoda</taxon>
        <taxon>Chelicerata</taxon>
        <taxon>Arachnida</taxon>
        <taxon>Araneae</taxon>
        <taxon>Araneomorphae</taxon>
        <taxon>Entelegynae</taxon>
        <taxon>Araneoidea</taxon>
        <taxon>Nephilidae</taxon>
        <taxon>Trichonephila</taxon>
    </lineage>
</organism>
<keyword evidence="2" id="KW-1185">Reference proteome</keyword>
<protein>
    <submittedName>
        <fullName evidence="1">Uncharacterized protein</fullName>
    </submittedName>
</protein>
<dbReference type="AlphaFoldDB" id="A0A8X6GXH2"/>
<sequence length="86" mass="9736">MFLPHRTTLNKPLCDVHVVGDQLAVITALSVHEADVRFHPAVHDGQLIEIFRLQRHATPVHWYQDFGPLISNMGIRTAHAAQHIQT</sequence>
<evidence type="ECO:0000313" key="2">
    <source>
        <dbReference type="Proteomes" id="UP000887116"/>
    </source>
</evidence>
<evidence type="ECO:0000313" key="1">
    <source>
        <dbReference type="EMBL" id="GFR12209.1"/>
    </source>
</evidence>
<name>A0A8X6GXH2_TRICU</name>
<proteinExistence type="predicted"/>
<gene>
    <name evidence="1" type="ORF">TNCT_618241</name>
</gene>